<evidence type="ECO:0000313" key="4">
    <source>
        <dbReference type="Proteomes" id="UP000035352"/>
    </source>
</evidence>
<dbReference type="Proteomes" id="UP000035352">
    <property type="component" value="Chromosome"/>
</dbReference>
<feature type="signal peptide" evidence="1">
    <location>
        <begin position="1"/>
        <end position="22"/>
    </location>
</feature>
<evidence type="ECO:0000313" key="3">
    <source>
        <dbReference type="EMBL" id="AKJ26775.1"/>
    </source>
</evidence>
<feature type="domain" description="DUF2846" evidence="2">
    <location>
        <begin position="44"/>
        <end position="126"/>
    </location>
</feature>
<evidence type="ECO:0000259" key="2">
    <source>
        <dbReference type="Pfam" id="PF11008"/>
    </source>
</evidence>
<organism evidence="3 4">
    <name type="scientific">Caldimonas brevitalea</name>
    <dbReference type="NCBI Taxonomy" id="413882"/>
    <lineage>
        <taxon>Bacteria</taxon>
        <taxon>Pseudomonadati</taxon>
        <taxon>Pseudomonadota</taxon>
        <taxon>Betaproteobacteria</taxon>
        <taxon>Burkholderiales</taxon>
        <taxon>Sphaerotilaceae</taxon>
        <taxon>Caldimonas</taxon>
    </lineage>
</organism>
<feature type="chain" id="PRO_5005183593" evidence="1">
    <location>
        <begin position="23"/>
        <end position="159"/>
    </location>
</feature>
<proteinExistence type="predicted"/>
<sequence>MRVGAIKAALAAVTFAVLSGCASLPSPEVMKAEAATFQLPKLPEEGKAIVYVVRPSILGTMIRFNVFVDDQEAASEMGFTRGSQYIYFNLKPGTHRIYSKAENWAETEVKANAGDIIFLQQEPAMGVMMARNNLFTLPEFEGKYHVKTLKVGTIHKTDK</sequence>
<dbReference type="Pfam" id="PF11008">
    <property type="entry name" value="DUF2846"/>
    <property type="match status" value="1"/>
</dbReference>
<dbReference type="RefSeq" id="WP_083437962.1">
    <property type="nucleotide sequence ID" value="NZ_CP011371.1"/>
</dbReference>
<dbReference type="InterPro" id="IPR022548">
    <property type="entry name" value="DUF2846"/>
</dbReference>
<gene>
    <name evidence="3" type="ORF">AAW51_0084</name>
</gene>
<protein>
    <submittedName>
        <fullName evidence="3">Lipoprotein</fullName>
    </submittedName>
</protein>
<evidence type="ECO:0000256" key="1">
    <source>
        <dbReference type="SAM" id="SignalP"/>
    </source>
</evidence>
<keyword evidence="3" id="KW-0449">Lipoprotein</keyword>
<name>A0A0G3BJV2_9BURK</name>
<reference evidence="3 4" key="1">
    <citation type="submission" date="2015-05" db="EMBL/GenBank/DDBJ databases">
        <authorList>
            <person name="Tang B."/>
            <person name="Yu Y."/>
        </authorList>
    </citation>
    <scope>NUCLEOTIDE SEQUENCE [LARGE SCALE GENOMIC DNA]</scope>
    <source>
        <strain evidence="3 4">DSM 7029</strain>
    </source>
</reference>
<dbReference type="KEGG" id="pbh:AAW51_0084"/>
<accession>A0A0G3BJV2</accession>
<dbReference type="PROSITE" id="PS51257">
    <property type="entry name" value="PROKAR_LIPOPROTEIN"/>
    <property type="match status" value="1"/>
</dbReference>
<dbReference type="OrthoDB" id="7375569at2"/>
<dbReference type="AlphaFoldDB" id="A0A0G3BJV2"/>
<dbReference type="EMBL" id="CP011371">
    <property type="protein sequence ID" value="AKJ26775.1"/>
    <property type="molecule type" value="Genomic_DNA"/>
</dbReference>
<keyword evidence="1" id="KW-0732">Signal</keyword>
<keyword evidence="4" id="KW-1185">Reference proteome</keyword>